<keyword evidence="2" id="KW-1185">Reference proteome</keyword>
<accession>A0ACB8DMC7</accession>
<proteinExistence type="predicted"/>
<protein>
    <submittedName>
        <fullName evidence="1">Uncharacterized protein</fullName>
    </submittedName>
</protein>
<evidence type="ECO:0000313" key="2">
    <source>
        <dbReference type="Proteomes" id="UP000821865"/>
    </source>
</evidence>
<reference evidence="1" key="1">
    <citation type="submission" date="2020-05" db="EMBL/GenBank/DDBJ databases">
        <title>Large-scale comparative analyses of tick genomes elucidate their genetic diversity and vector capacities.</title>
        <authorList>
            <person name="Jia N."/>
            <person name="Wang J."/>
            <person name="Shi W."/>
            <person name="Du L."/>
            <person name="Sun Y."/>
            <person name="Zhan W."/>
            <person name="Jiang J."/>
            <person name="Wang Q."/>
            <person name="Zhang B."/>
            <person name="Ji P."/>
            <person name="Sakyi L.B."/>
            <person name="Cui X."/>
            <person name="Yuan T."/>
            <person name="Jiang B."/>
            <person name="Yang W."/>
            <person name="Lam T.T.-Y."/>
            <person name="Chang Q."/>
            <person name="Ding S."/>
            <person name="Wang X."/>
            <person name="Zhu J."/>
            <person name="Ruan X."/>
            <person name="Zhao L."/>
            <person name="Wei J."/>
            <person name="Que T."/>
            <person name="Du C."/>
            <person name="Cheng J."/>
            <person name="Dai P."/>
            <person name="Han X."/>
            <person name="Huang E."/>
            <person name="Gao Y."/>
            <person name="Liu J."/>
            <person name="Shao H."/>
            <person name="Ye R."/>
            <person name="Li L."/>
            <person name="Wei W."/>
            <person name="Wang X."/>
            <person name="Wang C."/>
            <person name="Yang T."/>
            <person name="Huo Q."/>
            <person name="Li W."/>
            <person name="Guo W."/>
            <person name="Chen H."/>
            <person name="Zhou L."/>
            <person name="Ni X."/>
            <person name="Tian J."/>
            <person name="Zhou Y."/>
            <person name="Sheng Y."/>
            <person name="Liu T."/>
            <person name="Pan Y."/>
            <person name="Xia L."/>
            <person name="Li J."/>
            <person name="Zhao F."/>
            <person name="Cao W."/>
        </authorList>
    </citation>
    <scope>NUCLEOTIDE SEQUENCE</scope>
    <source>
        <strain evidence="1">Dsil-2018</strain>
    </source>
</reference>
<name>A0ACB8DMC7_DERSI</name>
<organism evidence="1 2">
    <name type="scientific">Dermacentor silvarum</name>
    <name type="common">Tick</name>
    <dbReference type="NCBI Taxonomy" id="543639"/>
    <lineage>
        <taxon>Eukaryota</taxon>
        <taxon>Metazoa</taxon>
        <taxon>Ecdysozoa</taxon>
        <taxon>Arthropoda</taxon>
        <taxon>Chelicerata</taxon>
        <taxon>Arachnida</taxon>
        <taxon>Acari</taxon>
        <taxon>Parasitiformes</taxon>
        <taxon>Ixodida</taxon>
        <taxon>Ixodoidea</taxon>
        <taxon>Ixodidae</taxon>
        <taxon>Rhipicephalinae</taxon>
        <taxon>Dermacentor</taxon>
    </lineage>
</organism>
<dbReference type="Proteomes" id="UP000821865">
    <property type="component" value="Chromosome 10"/>
</dbReference>
<evidence type="ECO:0000313" key="1">
    <source>
        <dbReference type="EMBL" id="KAH7973608.1"/>
    </source>
</evidence>
<gene>
    <name evidence="1" type="ORF">HPB49_003036</name>
</gene>
<comment type="caution">
    <text evidence="1">The sequence shown here is derived from an EMBL/GenBank/DDBJ whole genome shotgun (WGS) entry which is preliminary data.</text>
</comment>
<dbReference type="EMBL" id="CM023479">
    <property type="protein sequence ID" value="KAH7973608.1"/>
    <property type="molecule type" value="Genomic_DNA"/>
</dbReference>
<sequence length="194" mass="21315">MSGARECTPTGVLRAARRAQSPASGDPPSDDQMQGNVTVGYGGDHRLRQSITIKSKVRATVASDYTFRVRCKTVESSCSAKTVVTCTSERGSSTRSVVQQRSTTSGGHAEVVRATTFSREMSNGAMATIETYEDSRSGIRQLSVGRHIGDRSHLSEKSRNEFTGEEEKTEQLVNIPYEELGGFESEWKRRMARN</sequence>